<reference evidence="1 2" key="1">
    <citation type="submission" date="2016-11" db="EMBL/GenBank/DDBJ databases">
        <authorList>
            <person name="Jaros S."/>
            <person name="Januszkiewicz K."/>
            <person name="Wedrychowicz H."/>
        </authorList>
    </citation>
    <scope>NUCLEOTIDE SEQUENCE [LARGE SCALE GENOMIC DNA]</scope>
    <source>
        <strain evidence="1 2">DSM 44666</strain>
    </source>
</reference>
<protein>
    <recommendedName>
        <fullName evidence="3">DUF4878 domain-containing protein</fullName>
    </recommendedName>
</protein>
<proteinExistence type="predicted"/>
<dbReference type="AlphaFoldDB" id="A0A1M4VMG7"/>
<evidence type="ECO:0000313" key="1">
    <source>
        <dbReference type="EMBL" id="SHE70045.1"/>
    </source>
</evidence>
<name>A0A1M4VMG7_9BACL</name>
<organism evidence="1 2">
    <name type="scientific">Seinonella peptonophila</name>
    <dbReference type="NCBI Taxonomy" id="112248"/>
    <lineage>
        <taxon>Bacteria</taxon>
        <taxon>Bacillati</taxon>
        <taxon>Bacillota</taxon>
        <taxon>Bacilli</taxon>
        <taxon>Bacillales</taxon>
        <taxon>Thermoactinomycetaceae</taxon>
        <taxon>Seinonella</taxon>
    </lineage>
</organism>
<evidence type="ECO:0008006" key="3">
    <source>
        <dbReference type="Google" id="ProtNLM"/>
    </source>
</evidence>
<sequence length="180" mass="20031">MNFRLVSTWIIILILMVFPLTACSDLTDPQEILFTFLDELLSGDPQLMGDALSLIDKSNSIPELQTLITNMRQLKEQNNDAGYKTETILVAENTTKPQTASISSQYLRIPDGGITVEVELQKINGDWKLETVSATNLLYKLVNPSVSLDSVPTPGAGEWQEGQIDVHAKLAELWLMEPKK</sequence>
<accession>A0A1M4VMG7</accession>
<dbReference type="Proteomes" id="UP000184476">
    <property type="component" value="Unassembled WGS sequence"/>
</dbReference>
<evidence type="ECO:0000313" key="2">
    <source>
        <dbReference type="Proteomes" id="UP000184476"/>
    </source>
</evidence>
<dbReference type="EMBL" id="FQVL01000002">
    <property type="protein sequence ID" value="SHE70045.1"/>
    <property type="molecule type" value="Genomic_DNA"/>
</dbReference>
<keyword evidence="2" id="KW-1185">Reference proteome</keyword>
<dbReference type="RefSeq" id="WP_073154001.1">
    <property type="nucleotide sequence ID" value="NZ_FQVL01000002.1"/>
</dbReference>
<gene>
    <name evidence="1" type="ORF">SAMN05444392_102429</name>
</gene>